<dbReference type="RefSeq" id="WP_148619018.1">
    <property type="nucleotide sequence ID" value="NZ_CP042912.1"/>
</dbReference>
<sequence precursor="true">MNPVARYLFALSAMIVAYTAYAKVAVPILEGPPTVVRRSQIAGDYPDTTEILDKTHLPSIVPTDAWELGSCKTLLTPQGTVYFEYWEPVDDEGTYQLMPFTIVINDPVNSIREAENDTTQPKPAPIVLRSLEGARLKFSKPLTARSKKDDIELESAQLDGQVTLFRPANPGTDEDEMRIVTRNIQINRSQIFTLSEVHFAFGPHHGSGRNLSIQLAHATKADSPTKSFSNIDGVEQMELAFVSELVLQPVDANAFKLANENPASDKPSAASLVDDKDRVLSLSNQETPLRLSCDGPFVFRMAEKKAWFRDNVVVTQLDEHRDNLRCDSLQIELSRDDISQTTSVKNLIAIGTPEKPATIVSNSQQTLVVGEELNFDVQQSLVKAFGSQPVTIRSPKFAFQGSRLEYQLAENGKLGALSADGPGILKGLSEDDKNFEVKWERSLTTRNSDAERVLIEIDENASVKFDQRNSIAADHLSFTVWQLPDPESVKENQKWKYFPSKLETRGNVRIVSEKLDGSANELTANWEKPSFRQLGTINHKVSYRGTFRAAPQQADGFRALPSQSPTMKFSGDKVVANVAGGMNQLRIRDLVVDGSLALESTATDKLPFAIAGQSMRLVPQANDLYRVTITGDDSRPATFRTNGLDLRGSNLQLDQTANTIWIQGKGDLNIDGTKQSATVASRELPKLESANISWTGGMVFDGSRIYFENDVELFANRPPNADGQSSKLKSNSEALTIELTESIRFENLDPVNGVSAKRAKPEIQRMVFVNQVDQASRAFKLAGYEKSGQAGRDDAASRRVIGFQNATMDASGNVVELQKLFVPMATVDAISGDVVASGPGQALAYQFSNGNSRLSGFSRDAATGGTTSKPKLTCVHARFDGQLTANTEQNTMRIDRNTRSAWANVDRFDQTLDPDRPDQLPLGAAVLKSDALKFAQWTPRNSEPRQEMQAEGNTSIQSELFEAVADRMTYSDDTDILIIEGNPPANARLSWRRTSKSQPETLLAKKVKYRLSDQWTEVSDIRSVQAGLDGK</sequence>
<gene>
    <name evidence="2" type="ORF">MFFC18_44090</name>
</gene>
<accession>A0A5B9PFY3</accession>
<protein>
    <submittedName>
        <fullName evidence="2">OstA-like protein</fullName>
    </submittedName>
</protein>
<feature type="chain" id="PRO_5022896263" evidence="1">
    <location>
        <begin position="23"/>
        <end position="1031"/>
    </location>
</feature>
<dbReference type="OrthoDB" id="219504at2"/>
<keyword evidence="1" id="KW-0732">Signal</keyword>
<evidence type="ECO:0000256" key="1">
    <source>
        <dbReference type="SAM" id="SignalP"/>
    </source>
</evidence>
<evidence type="ECO:0000313" key="3">
    <source>
        <dbReference type="Proteomes" id="UP000322214"/>
    </source>
</evidence>
<dbReference type="KEGG" id="mff:MFFC18_44090"/>
<keyword evidence="3" id="KW-1185">Reference proteome</keyword>
<reference evidence="2 3" key="1">
    <citation type="submission" date="2019-08" db="EMBL/GenBank/DDBJ databases">
        <title>Deep-cultivation of Planctomycetes and their phenomic and genomic characterization uncovers novel biology.</title>
        <authorList>
            <person name="Wiegand S."/>
            <person name="Jogler M."/>
            <person name="Boedeker C."/>
            <person name="Pinto D."/>
            <person name="Vollmers J."/>
            <person name="Rivas-Marin E."/>
            <person name="Kohn T."/>
            <person name="Peeters S.H."/>
            <person name="Heuer A."/>
            <person name="Rast P."/>
            <person name="Oberbeckmann S."/>
            <person name="Bunk B."/>
            <person name="Jeske O."/>
            <person name="Meyerdierks A."/>
            <person name="Storesund J.E."/>
            <person name="Kallscheuer N."/>
            <person name="Luecker S."/>
            <person name="Lage O.M."/>
            <person name="Pohl T."/>
            <person name="Merkel B.J."/>
            <person name="Hornburger P."/>
            <person name="Mueller R.-W."/>
            <person name="Bruemmer F."/>
            <person name="Labrenz M."/>
            <person name="Spormann A.M."/>
            <person name="Op den Camp H."/>
            <person name="Overmann J."/>
            <person name="Amann R."/>
            <person name="Jetten M.S.M."/>
            <person name="Mascher T."/>
            <person name="Medema M.H."/>
            <person name="Devos D.P."/>
            <person name="Kaster A.-K."/>
            <person name="Ovreas L."/>
            <person name="Rohde M."/>
            <person name="Galperin M.Y."/>
            <person name="Jogler C."/>
        </authorList>
    </citation>
    <scope>NUCLEOTIDE SEQUENCE [LARGE SCALE GENOMIC DNA]</scope>
    <source>
        <strain evidence="2 3">FC18</strain>
    </source>
</reference>
<name>A0A5B9PFY3_9BACT</name>
<organism evidence="2 3">
    <name type="scientific">Mariniblastus fucicola</name>
    <dbReference type="NCBI Taxonomy" id="980251"/>
    <lineage>
        <taxon>Bacteria</taxon>
        <taxon>Pseudomonadati</taxon>
        <taxon>Planctomycetota</taxon>
        <taxon>Planctomycetia</taxon>
        <taxon>Pirellulales</taxon>
        <taxon>Pirellulaceae</taxon>
        <taxon>Mariniblastus</taxon>
    </lineage>
</organism>
<proteinExistence type="predicted"/>
<feature type="signal peptide" evidence="1">
    <location>
        <begin position="1"/>
        <end position="22"/>
    </location>
</feature>
<dbReference type="AlphaFoldDB" id="A0A5B9PFY3"/>
<dbReference type="Proteomes" id="UP000322214">
    <property type="component" value="Chromosome"/>
</dbReference>
<dbReference type="Gene3D" id="2.60.450.10">
    <property type="entry name" value="Lipopolysaccharide (LPS) transport protein A like domain"/>
    <property type="match status" value="1"/>
</dbReference>
<dbReference type="EMBL" id="CP042912">
    <property type="protein sequence ID" value="QEG24489.1"/>
    <property type="molecule type" value="Genomic_DNA"/>
</dbReference>
<evidence type="ECO:0000313" key="2">
    <source>
        <dbReference type="EMBL" id="QEG24489.1"/>
    </source>
</evidence>
<dbReference type="STRING" id="980251.GCA_001642875_01160"/>